<dbReference type="GeneID" id="115809552"/>
<feature type="signal peptide" evidence="8">
    <location>
        <begin position="1"/>
        <end position="18"/>
    </location>
</feature>
<dbReference type="PANTHER" id="PTHR13769">
    <property type="entry name" value="APOLIPOPROTEIN B"/>
    <property type="match status" value="1"/>
</dbReference>
<dbReference type="Gene3D" id="2.20.80.10">
    <property type="entry name" value="Lipovitellin-phosvitin complex, chain A, domain 4"/>
    <property type="match status" value="1"/>
</dbReference>
<dbReference type="GO" id="GO:0030301">
    <property type="term" value="P:cholesterol transport"/>
    <property type="evidence" value="ECO:0007669"/>
    <property type="project" value="TreeGrafter"/>
</dbReference>
<dbReference type="Gene3D" id="2.30.230.10">
    <property type="entry name" value="Lipovitellin, beta-sheet shell regions, chain A"/>
    <property type="match status" value="1"/>
</dbReference>
<dbReference type="InterPro" id="IPR052418">
    <property type="entry name" value="Apolipoprotein_B"/>
</dbReference>
<gene>
    <name evidence="11" type="primary">LOC115809552</name>
</gene>
<keyword evidence="4 8" id="KW-0732">Signal</keyword>
<evidence type="ECO:0000256" key="2">
    <source>
        <dbReference type="ARBA" id="ARBA00022448"/>
    </source>
</evidence>
<dbReference type="SUPFAM" id="SSF56968">
    <property type="entry name" value="Lipovitellin-phosvitin complex, beta-sheet shell regions"/>
    <property type="match status" value="2"/>
</dbReference>
<evidence type="ECO:0000256" key="1">
    <source>
        <dbReference type="ARBA" id="ARBA00004613"/>
    </source>
</evidence>
<evidence type="ECO:0000259" key="9">
    <source>
        <dbReference type="PROSITE" id="PS51211"/>
    </source>
</evidence>
<dbReference type="Proteomes" id="UP000504632">
    <property type="component" value="Chromosome 4"/>
</dbReference>
<dbReference type="Pfam" id="PF01347">
    <property type="entry name" value="Vitellogenin_N"/>
    <property type="match status" value="1"/>
</dbReference>
<comment type="subcellular location">
    <subcellularLocation>
        <location evidence="1">Secreted</location>
    </subcellularLocation>
</comment>
<dbReference type="GO" id="GO:0006642">
    <property type="term" value="P:triglyceride mobilization"/>
    <property type="evidence" value="ECO:0007669"/>
    <property type="project" value="TreeGrafter"/>
</dbReference>
<keyword evidence="2" id="KW-0813">Transport</keyword>
<dbReference type="RefSeq" id="XP_030627114.1">
    <property type="nucleotide sequence ID" value="XM_030771254.1"/>
</dbReference>
<dbReference type="InterPro" id="IPR009454">
    <property type="entry name" value="Lipid_transpt_open_b-sht"/>
</dbReference>
<evidence type="ECO:0000256" key="4">
    <source>
        <dbReference type="ARBA" id="ARBA00022729"/>
    </source>
</evidence>
<keyword evidence="3" id="KW-0964">Secreted</keyword>
<dbReference type="FunFam" id="2.30.230.10:FF:000003">
    <property type="entry name" value="Apolipoprotein B"/>
    <property type="match status" value="1"/>
</dbReference>
<dbReference type="PANTHER" id="PTHR13769:SF5">
    <property type="entry name" value="APOLIPOPROTEIN B-100-RELATED"/>
    <property type="match status" value="1"/>
</dbReference>
<dbReference type="GO" id="GO:0034359">
    <property type="term" value="C:mature chylomicron"/>
    <property type="evidence" value="ECO:0007669"/>
    <property type="project" value="TreeGrafter"/>
</dbReference>
<proteinExistence type="predicted"/>
<dbReference type="GO" id="GO:0034361">
    <property type="term" value="C:very-low-density lipoprotein particle"/>
    <property type="evidence" value="ECO:0007669"/>
    <property type="project" value="TreeGrafter"/>
</dbReference>
<evidence type="ECO:0000256" key="6">
    <source>
        <dbReference type="ARBA" id="ARBA00023180"/>
    </source>
</evidence>
<dbReference type="SMART" id="SM01169">
    <property type="entry name" value="DUF1943"/>
    <property type="match status" value="1"/>
</dbReference>
<keyword evidence="6" id="KW-0325">Glycoprotein</keyword>
<dbReference type="InterPro" id="IPR011030">
    <property type="entry name" value="Lipovitellin_superhlx_dom"/>
</dbReference>
<feature type="chain" id="PRO_5027023496" evidence="8">
    <location>
        <begin position="19"/>
        <end position="3326"/>
    </location>
</feature>
<dbReference type="SUPFAM" id="SSF48431">
    <property type="entry name" value="Lipovitellin-phosvitin complex, superhelical domain"/>
    <property type="match status" value="1"/>
</dbReference>
<dbReference type="GO" id="GO:0042632">
    <property type="term" value="P:cholesterol homeostasis"/>
    <property type="evidence" value="ECO:0007669"/>
    <property type="project" value="TreeGrafter"/>
</dbReference>
<evidence type="ECO:0000256" key="8">
    <source>
        <dbReference type="SAM" id="SignalP"/>
    </source>
</evidence>
<sequence length="3326" mass="371427">MGDIKLCILLLLITYTFAQQEAGDAEEHSPTCILAKRYKNFRRYEYQYEAETQNGVMGASNLRNGPRVTCKVEIEVPQTCSFVLRTSECSLSEVVDVDAEGMPIYGPATDAQAFQTAMEKNTLKVTVEGETDVKLFPEEDESINILNIKRGIISALVVPAIEEDKNKKMATIHGICKTELEVNDREDIATNITITRDLSGCDSFNPQRDYTSPLAIISGMQYPLSKLIGSTQTCNYQFDNQKKHMTSGTCTEKHILLPFSYQNEHGISSLVKQTLTLQGINKINDRVFEYNESNLKHLPMEAVEDKAAVQTSEAVLATFRELKALSETQQGHQRASMFQKLVGEIRGLQLEALSQATKVMDEDDHLLTWQALTQCGTPECTSAMLQILRSFDPDAMEVDVAVYALGIMHTPSRLLVKDLLEMAKYKQSKAMMYSLSNVVRRLYQAEGKVTPEIASVNEFIASILGADCAGEKEQTFLTLRVLGNMGEAMEAADPNIKSILLKCMRQPATTLSVQMAAIQAFRRISVTDEVRSNLQRVAQYPKGAVQKRLAAYLILMRSPEASDLELVKKILTQEQNAQVKAFVASHVYNIIHSKDPETQELGKTINEVMQENEVTTHSDYTESSRNYKMDASMGGMSTGMQGNIIFDPSSLLPREVMLETTLKAFGYNLDMWELGLEGRGFEPTIESLFGKNGFFPDTISKAMYWVGDKMPNKMNEVLQNWVEPLRTEKTKRQVPENIVREIVRNFNKLAKDLRSQESPEAMAYFRIMGHELGYIKNSELTSMANKFAMYAEILSKNIPTEIMKTLMSADKNIFAHYIFMDNDFSLPTASGFPLKFALSGTFAPGIKGGLHMEPRMREVNFKPSIGVEFVTRMGVHIPKFIDTAVEMHTNMYHESTLNAKISMGDGQFKLTIPAPQDTTQLLRVSNRMLMVTSGQATLVPPMAEGRINSVKCNPLFSGVKYCTTARYSLPGAGADAPYFPLAGETKFALDIQPTGEVTEYTATFAYELLNEGKEGRQKSDLLKMVLRAEGPEPAEAVTTIKFNRNRNVLTTSVEIPDYDVEAGIRVGLADSSAKGKKLTIDITNKNIVQLSLIGRAKLEAMRDGQLQVQLIVPSLKTDASITAIMTRDEELTLGIESNIKLPETSSVQKVAIKYADDKVEVLMKSDVDSEIQKLIPNTEGLQAWLQQLFEDILDQRVVKTDMKLRHIYSKSVEAGQIWLDRISADVPYIETLKNNMPELHVPSLPEKLYLNIENEFRYKFNKDRITITMPLPLGGKTSEDLRIPLTMDTPHLVMPQLGLMLPSKQVHLPTFTIPSNYDFTLPLLGMVEVSAKMNSNFYNMEVSISGGNNTEENPSYVATYKVLANSPVEILSYTAEGKAQITDMPEETLKVSISSSLLHKLVDARFSIEESAIITDEVKGKGSYKMEAFSPLGMQMSLVYTTQVSISSDITGDGNMDGSLKVGDLTASTSLTQSFNLLPSDREARAESSFRFSSPLLQISNKVKASTANGELEFESNTNINNDPVKHTTKINIEFKEAQFTIKSDSVTKAEERMLRHQVDLSATMEKASIRIESQVDDNTNRGYSLLAGSLSPQGLEINSDASINFDANRGAHKGTLSLNKDGLTTSCTSTVQASILTFENVFHGSVATSGASMSVTTKGTIRENSAELKIDGRVASTEVYFNSVLKGDLFNSNTRNRVTFKLNEDGLNLSNNLIASLQEMKTENTHSLTITFDSLAFRSESDSFISDRNAYKHNVAIEIQGFTASVNANNDLKILGVSFINDAQIKAEPHKVGLTGVIKGAYAEEELRHSYEVIYADLALNAKCSTSGKVLGTQMTQSSEMDYKWLELMLSNQARLNSPSLRLESTVQTKVEPFSFDIDASFNSDGELNLYGRHNGQVNSKFLFNRKFLSFSLKHECKASTSHQLDNGNSLETNFQNEIASAFEPNAQSLSIKTESKLNNHAFDQAFEFSNSQEGIAMGMKGTVLTSLLNKESDDSQEFAISGSLKYEYNSDFYILDLPIMEKLRELSEEIKVALLNMKDKCTEYLQDIDARYEITTTLKDKASELKEVIRSFDVNLFIQDVKNFVSSIEVEKYLGQLTNAIPTEEITRVLKSIRDMIIDWIKRNDIINKYNMIYTKVEEVMAQYEIEEMVEKIMDNAVELMKQFQIKETIQSAINVVRSIDITPVLEKLLARLNELLELLKTFEFTQMIDDLTDVFSTMLQRIRSIDLETATDSAVEIIFLPITILKNCRFPLFGKLYGEFEIKSPDHALKTIAELKNSTDSSETPQFTAILNSQLKSTFDLIAYAVDATAHLSVPQISQLSFTETVKFNHMALSLDHQGSLGLHGASAQVSSKTTANANTDPYKAELVNSAFFTLENGFSGTLETSYNHNVNMPVANIFSETKMSQKAIAQLQAGTFTLTIGTEGNGKCAISEYSDVGTHKSDMEIVMNVDTLKLTFTGATDSSLLKMKQSVNVEGSAFSHISIDANAETETPYMKNGVASVRGQIQVQDLKIQLNAAHNAELIGPVEGTISNSLDLKIVPFEIIFDTKNKENTKLSLPFKLSGKVDLQNDIAFTLNPTVQKASWTGLARFNQNKYSHYLTMDNGEKEININILVNGEANLDALNTAYTIPEMTVPFFDVVIPSMEDISLWENTGLSKVLITPQQTFDMNAKLRYVKSTEMFVVDINMEPIFDAINENVQILHENLILGKDKAVEIISASYDQAMTEYEKLNTEVPKTITIPGYKLPVINIEVSSFTIPLPDLSLITMPGLRVPVVLKQMTFPRFTLPKMPREIMIPVMGDLTSEFSLKTAIFTINSNAGILNHEDIVARFEVRTSSEFDLLVCKIVGSSTLHKHSEAKLTSSLSLEHKNIEGNHESTVSLNGISAANIAKVDLAAVKLEVYQELLGNAEEGLVISVSSPSAGLLGLQLQSESLSHLRGRLYNRYPSEPKNDVDIMSVDIALMDNEKLNIKAQWNLEAPSEMLLELKEKIPDITSTLNLRELMSDDFYAQIKWVHVELQDIIDRIKILGESMYRKTIEKIAAVDITKITNLTSDSIMYILREYEKNIQALLDAAIKFLRETQFQIPGHPEKLTGFEVYEKISAFVADVIEEAITRVPEMIASKSEGFIEYIRDVEVTIPGTNFPIRGTEILDDLFSALQKIQTQLITIVKNLGEISLESIAQKMSEILKFSIEKVDELLVTLASQDIAKLSTWVSHVYTDAINSDILKEMVDQVQEFRKIVEQYWNNDVKPKLDEIFADLTLQQLNADIQSWIDSVVKRIEAFNNQVTEFLKQMSKSIESYLKVGENKMEIEIPLSFKFESTQ</sequence>
<comment type="caution">
    <text evidence="7">Lacks conserved residue(s) required for the propagation of feature annotation.</text>
</comment>
<name>A0A6J2V4B9_CHACN</name>
<dbReference type="InterPro" id="IPR015255">
    <property type="entry name" value="Vitellinogen_open_b-sht"/>
</dbReference>
<evidence type="ECO:0000256" key="3">
    <source>
        <dbReference type="ARBA" id="ARBA00022525"/>
    </source>
</evidence>
<dbReference type="SMART" id="SM00638">
    <property type="entry name" value="LPD_N"/>
    <property type="match status" value="1"/>
</dbReference>
<dbReference type="GO" id="GO:0050750">
    <property type="term" value="F:low-density lipoprotein particle receptor binding"/>
    <property type="evidence" value="ECO:0007669"/>
    <property type="project" value="TreeGrafter"/>
</dbReference>
<evidence type="ECO:0000313" key="11">
    <source>
        <dbReference type="RefSeq" id="XP_030627114.1"/>
    </source>
</evidence>
<dbReference type="PROSITE" id="PS51211">
    <property type="entry name" value="VITELLOGENIN"/>
    <property type="match status" value="1"/>
</dbReference>
<feature type="domain" description="Vitellogenin" evidence="9">
    <location>
        <begin position="38"/>
        <end position="656"/>
    </location>
</feature>
<evidence type="ECO:0000256" key="7">
    <source>
        <dbReference type="PROSITE-ProRule" id="PRU00557"/>
    </source>
</evidence>
<dbReference type="Pfam" id="PF06448">
    <property type="entry name" value="DUF1081"/>
    <property type="match status" value="1"/>
</dbReference>
<protein>
    <submittedName>
        <fullName evidence="11">Apolipoprotein B-100</fullName>
    </submittedName>
</protein>
<reference evidence="11" key="1">
    <citation type="submission" date="2025-08" db="UniProtKB">
        <authorList>
            <consortium name="RefSeq"/>
        </authorList>
    </citation>
    <scope>IDENTIFICATION</scope>
</reference>
<evidence type="ECO:0000313" key="10">
    <source>
        <dbReference type="Proteomes" id="UP000504632"/>
    </source>
</evidence>
<evidence type="ECO:0000256" key="5">
    <source>
        <dbReference type="ARBA" id="ARBA00023055"/>
    </source>
</evidence>
<dbReference type="Pfam" id="PF09172">
    <property type="entry name" value="Vit_open_b-sht"/>
    <property type="match status" value="1"/>
</dbReference>
<dbReference type="InterPro" id="IPR015816">
    <property type="entry name" value="Vitellinogen_b-sht_N"/>
</dbReference>
<dbReference type="GO" id="GO:0120020">
    <property type="term" value="F:cholesterol transfer activity"/>
    <property type="evidence" value="ECO:0007669"/>
    <property type="project" value="TreeGrafter"/>
</dbReference>
<dbReference type="GO" id="GO:0034362">
    <property type="term" value="C:low-density lipoprotein particle"/>
    <property type="evidence" value="ECO:0007669"/>
    <property type="project" value="TreeGrafter"/>
</dbReference>
<dbReference type="InParanoid" id="A0A6J2V4B9"/>
<keyword evidence="5" id="KW-0445">Lipid transport</keyword>
<organism evidence="10 11">
    <name type="scientific">Chanos chanos</name>
    <name type="common">Milkfish</name>
    <name type="synonym">Mugil chanos</name>
    <dbReference type="NCBI Taxonomy" id="29144"/>
    <lineage>
        <taxon>Eukaryota</taxon>
        <taxon>Metazoa</taxon>
        <taxon>Chordata</taxon>
        <taxon>Craniata</taxon>
        <taxon>Vertebrata</taxon>
        <taxon>Euteleostomi</taxon>
        <taxon>Actinopterygii</taxon>
        <taxon>Neopterygii</taxon>
        <taxon>Teleostei</taxon>
        <taxon>Ostariophysi</taxon>
        <taxon>Gonorynchiformes</taxon>
        <taxon>Chanidae</taxon>
        <taxon>Chanos</taxon>
    </lineage>
</organism>
<accession>A0A6J2V4B9</accession>
<dbReference type="OrthoDB" id="6484170at2759"/>
<dbReference type="Gene3D" id="1.25.10.20">
    <property type="entry name" value="Vitellinogen, superhelical"/>
    <property type="match status" value="1"/>
</dbReference>
<keyword evidence="10" id="KW-1185">Reference proteome</keyword>
<dbReference type="GO" id="GO:0042953">
    <property type="term" value="P:lipoprotein transport"/>
    <property type="evidence" value="ECO:0007669"/>
    <property type="project" value="TreeGrafter"/>
</dbReference>
<dbReference type="InterPro" id="IPR001747">
    <property type="entry name" value="Vitellogenin_N"/>
</dbReference>
<dbReference type="InterPro" id="IPR015819">
    <property type="entry name" value="Lipid_transp_b-sht_shell"/>
</dbReference>